<reference evidence="2" key="1">
    <citation type="submission" date="2020-11" db="EMBL/GenBank/DDBJ databases">
        <title>Nocardioides sp. CBS4Y-1, whole genome shotgun sequence.</title>
        <authorList>
            <person name="Tuo L."/>
        </authorList>
    </citation>
    <scope>NUCLEOTIDE SEQUENCE</scope>
    <source>
        <strain evidence="2">CBS4Y-1</strain>
    </source>
</reference>
<gene>
    <name evidence="2" type="ORF">ISG29_05580</name>
</gene>
<proteinExistence type="predicted"/>
<dbReference type="RefSeq" id="WP_194502410.1">
    <property type="nucleotide sequence ID" value="NZ_JADIVZ010000002.1"/>
</dbReference>
<keyword evidence="3" id="KW-1185">Reference proteome</keyword>
<feature type="region of interest" description="Disordered" evidence="1">
    <location>
        <begin position="31"/>
        <end position="50"/>
    </location>
</feature>
<evidence type="ECO:0000256" key="1">
    <source>
        <dbReference type="SAM" id="MobiDB-lite"/>
    </source>
</evidence>
<dbReference type="EMBL" id="JADIVZ010000002">
    <property type="protein sequence ID" value="MBF4161154.1"/>
    <property type="molecule type" value="Genomic_DNA"/>
</dbReference>
<evidence type="ECO:0000313" key="3">
    <source>
        <dbReference type="Proteomes" id="UP000656804"/>
    </source>
</evidence>
<organism evidence="2 3">
    <name type="scientific">Nocardioides acrostichi</name>
    <dbReference type="NCBI Taxonomy" id="2784339"/>
    <lineage>
        <taxon>Bacteria</taxon>
        <taxon>Bacillati</taxon>
        <taxon>Actinomycetota</taxon>
        <taxon>Actinomycetes</taxon>
        <taxon>Propionibacteriales</taxon>
        <taxon>Nocardioidaceae</taxon>
        <taxon>Nocardioides</taxon>
    </lineage>
</organism>
<evidence type="ECO:0000313" key="2">
    <source>
        <dbReference type="EMBL" id="MBF4161154.1"/>
    </source>
</evidence>
<protein>
    <submittedName>
        <fullName evidence="2">Uncharacterized protein</fullName>
    </submittedName>
</protein>
<accession>A0A930YC56</accession>
<dbReference type="Proteomes" id="UP000656804">
    <property type="component" value="Unassembled WGS sequence"/>
</dbReference>
<dbReference type="AlphaFoldDB" id="A0A930YC56"/>
<name>A0A930YC56_9ACTN</name>
<comment type="caution">
    <text evidence="2">The sequence shown here is derived from an EMBL/GenBank/DDBJ whole genome shotgun (WGS) entry which is preliminary data.</text>
</comment>
<sequence length="86" mass="9576">MDEFPVGSTAHFAVYAHCGVEFTRIDGATWRTTRRDDGSGNPPKGWPQSIRGTLRRTASDRAVFTSTEIPVRLVFTPASHAQYFCD</sequence>